<dbReference type="GO" id="GO:0015174">
    <property type="term" value="F:basic amino acid transmembrane transporter activity"/>
    <property type="evidence" value="ECO:0007669"/>
    <property type="project" value="UniProtKB-ARBA"/>
</dbReference>
<name>A0A8H7I134_9AGAM</name>
<evidence type="ECO:0000256" key="6">
    <source>
        <dbReference type="ARBA" id="ARBA00050768"/>
    </source>
</evidence>
<dbReference type="InterPro" id="IPR051415">
    <property type="entry name" value="LAAT-1"/>
</dbReference>
<dbReference type="Pfam" id="PF04193">
    <property type="entry name" value="PQ-loop"/>
    <property type="match status" value="1"/>
</dbReference>
<accession>A0A8H7I134</accession>
<dbReference type="SMART" id="SM00679">
    <property type="entry name" value="CTNS"/>
    <property type="match status" value="1"/>
</dbReference>
<feature type="transmembrane region" description="Helical" evidence="7">
    <location>
        <begin position="82"/>
        <end position="103"/>
    </location>
</feature>
<feature type="transmembrane region" description="Helical" evidence="7">
    <location>
        <begin position="285"/>
        <end position="307"/>
    </location>
</feature>
<reference evidence="8" key="1">
    <citation type="submission" date="2020-09" db="EMBL/GenBank/DDBJ databases">
        <title>Comparative genome analyses of four rice-infecting Rhizoctonia solani isolates reveal extensive enrichment of homogalacturonan modification genes.</title>
        <authorList>
            <person name="Lee D.-Y."/>
            <person name="Jeon J."/>
            <person name="Kim K.-T."/>
            <person name="Cheong K."/>
            <person name="Song H."/>
            <person name="Choi G."/>
            <person name="Ko J."/>
            <person name="Opiyo S.O."/>
            <person name="Zuo S."/>
            <person name="Madhav S."/>
            <person name="Lee Y.-H."/>
            <person name="Wang G.-L."/>
        </authorList>
    </citation>
    <scope>NUCLEOTIDE SEQUENCE</scope>
    <source>
        <strain evidence="8">AG1-IA WGL</strain>
    </source>
</reference>
<organism evidence="8 9">
    <name type="scientific">Rhizoctonia solani</name>
    <dbReference type="NCBI Taxonomy" id="456999"/>
    <lineage>
        <taxon>Eukaryota</taxon>
        <taxon>Fungi</taxon>
        <taxon>Dikarya</taxon>
        <taxon>Basidiomycota</taxon>
        <taxon>Agaricomycotina</taxon>
        <taxon>Agaricomycetes</taxon>
        <taxon>Cantharellales</taxon>
        <taxon>Ceratobasidiaceae</taxon>
        <taxon>Rhizoctonia</taxon>
    </lineage>
</organism>
<evidence type="ECO:0000313" key="8">
    <source>
        <dbReference type="EMBL" id="KAF8713165.1"/>
    </source>
</evidence>
<dbReference type="EMBL" id="JACYCD010000023">
    <property type="protein sequence ID" value="KAF8713165.1"/>
    <property type="molecule type" value="Genomic_DNA"/>
</dbReference>
<comment type="subcellular location">
    <subcellularLocation>
        <location evidence="1">Membrane</location>
        <topology evidence="1">Multi-pass membrane protein</topology>
    </subcellularLocation>
</comment>
<keyword evidence="4 7" id="KW-0472">Membrane</keyword>
<comment type="similarity">
    <text evidence="5">Belongs to the laat-1 family.</text>
</comment>
<feature type="non-terminal residue" evidence="8">
    <location>
        <position position="622"/>
    </location>
</feature>
<dbReference type="OrthoDB" id="3217516at2759"/>
<dbReference type="Proteomes" id="UP000602905">
    <property type="component" value="Unassembled WGS sequence"/>
</dbReference>
<proteinExistence type="inferred from homology"/>
<evidence type="ECO:0000256" key="1">
    <source>
        <dbReference type="ARBA" id="ARBA00004141"/>
    </source>
</evidence>
<protein>
    <submittedName>
        <fullName evidence="8">PQ-loop protein</fullName>
    </submittedName>
</protein>
<dbReference type="AlphaFoldDB" id="A0A8H7I134"/>
<dbReference type="Gene3D" id="1.20.1280.290">
    <property type="match status" value="1"/>
</dbReference>
<feature type="transmembrane region" description="Helical" evidence="7">
    <location>
        <begin position="555"/>
        <end position="579"/>
    </location>
</feature>
<evidence type="ECO:0000256" key="2">
    <source>
        <dbReference type="ARBA" id="ARBA00022692"/>
    </source>
</evidence>
<comment type="caution">
    <text evidence="8">The sequence shown here is derived from an EMBL/GenBank/DDBJ whole genome shotgun (WGS) entry which is preliminary data.</text>
</comment>
<feature type="transmembrane region" description="Helical" evidence="7">
    <location>
        <begin position="109"/>
        <end position="130"/>
    </location>
</feature>
<dbReference type="GO" id="GO:0034486">
    <property type="term" value="P:vacuolar transmembrane transport"/>
    <property type="evidence" value="ECO:0007669"/>
    <property type="project" value="UniProtKB-ARBA"/>
</dbReference>
<comment type="catalytic activity">
    <reaction evidence="6">
        <text>L-histidine(out) + L-arginine(in) = L-histidine(in) + L-arginine(out)</text>
        <dbReference type="Rhea" id="RHEA:71063"/>
        <dbReference type="ChEBI" id="CHEBI:32682"/>
        <dbReference type="ChEBI" id="CHEBI:57595"/>
    </reaction>
</comment>
<dbReference type="PANTHER" id="PTHR16201:SF44">
    <property type="entry name" value="SEVEN TRANSMEMBRANE PROTEIN 1"/>
    <property type="match status" value="1"/>
</dbReference>
<evidence type="ECO:0000256" key="5">
    <source>
        <dbReference type="ARBA" id="ARBA00038039"/>
    </source>
</evidence>
<dbReference type="GO" id="GO:0098852">
    <property type="term" value="C:lytic vacuole membrane"/>
    <property type="evidence" value="ECO:0007669"/>
    <property type="project" value="UniProtKB-ARBA"/>
</dbReference>
<evidence type="ECO:0000256" key="3">
    <source>
        <dbReference type="ARBA" id="ARBA00022989"/>
    </source>
</evidence>
<sequence length="622" mass="68157">MISGNGNLIASPALSVDHAVLHLDEKLVYPLGVPGSNMFITSDSDRLEASSVLGWISIACWIIVYSPQILENYRLKSGEGLSVGFVVIWLLGDIFNLVGGLMAGLIPTVIIVAVYYTICDVILLFQIYYYRWTHPVHPAALFLPRPPPNPNDIGSRPDEHSPLLRDQLPNNSASAQTVDNDVHGTFSRRALRYALLFGFVIGTGVVAWAINRLVHPRDGSEPIPPREDEVLEWRSQVLGYASAILYSKQLAHKSKTDTFIYTVKSWFKDTTNITVKNRETKCEGLSLALFMFAIAGNLTYILSICVVSNSSQHILANASWLAGSGLTIFLDFISVGDNDQTPINSVRAVPPPPAQAPPTAPALLTYYNISHIAYLKPEGSPRLLRSWPVMFPININFVPGRVWHAFILLLFSCLYCAFILAVLVVALSLQYHVNTPINTTTSHPTATLRRGKRNSVERSLELSPFHPNAPAQLEYISPIELLTQSLAKAFNKLTAFCQTLFGIVPIAEILRRLAHMASVRGPLNTRLNRGIAQISTLRDQVAANRVVVFRYLHSTLLLSLFFVAIVATIGLSLEFILLLCSGGLVLVAASDAGAGEEDGSNLVPRRTRGGIFAALFGQVGDP</sequence>
<gene>
    <name evidence="8" type="ORF">RHS03_00920</name>
</gene>
<keyword evidence="2 7" id="KW-0812">Transmembrane</keyword>
<dbReference type="InterPro" id="IPR006603">
    <property type="entry name" value="PQ-loop_rpt"/>
</dbReference>
<feature type="transmembrane region" description="Helical" evidence="7">
    <location>
        <begin position="314"/>
        <end position="335"/>
    </location>
</feature>
<feature type="transmembrane region" description="Helical" evidence="7">
    <location>
        <begin position="402"/>
        <end position="427"/>
    </location>
</feature>
<feature type="transmembrane region" description="Helical" evidence="7">
    <location>
        <begin position="52"/>
        <end position="70"/>
    </location>
</feature>
<evidence type="ECO:0000256" key="4">
    <source>
        <dbReference type="ARBA" id="ARBA00023136"/>
    </source>
</evidence>
<feature type="transmembrane region" description="Helical" evidence="7">
    <location>
        <begin position="190"/>
        <end position="210"/>
    </location>
</feature>
<keyword evidence="3 7" id="KW-1133">Transmembrane helix</keyword>
<evidence type="ECO:0000256" key="7">
    <source>
        <dbReference type="SAM" id="Phobius"/>
    </source>
</evidence>
<dbReference type="FunFam" id="1.20.1280.290:FF:000009">
    <property type="entry name" value="PQ loop repeat family protein"/>
    <property type="match status" value="1"/>
</dbReference>
<evidence type="ECO:0000313" key="9">
    <source>
        <dbReference type="Proteomes" id="UP000602905"/>
    </source>
</evidence>
<dbReference type="PANTHER" id="PTHR16201">
    <property type="entry name" value="SEVEN TRANSMEMBRANE PROTEIN 1-RELATED"/>
    <property type="match status" value="1"/>
</dbReference>